<dbReference type="PANTHER" id="PTHR13734">
    <property type="entry name" value="TRNA-NUCLEOTIDYLTRANSFERASE"/>
    <property type="match status" value="1"/>
</dbReference>
<dbReference type="GO" id="GO:0003723">
    <property type="term" value="F:RNA binding"/>
    <property type="evidence" value="ECO:0007669"/>
    <property type="project" value="UniProtKB-KW"/>
</dbReference>
<name>A0A061S377_9CHLO</name>
<evidence type="ECO:0000256" key="5">
    <source>
        <dbReference type="RuleBase" id="RU003953"/>
    </source>
</evidence>
<dbReference type="PANTHER" id="PTHR13734:SF5">
    <property type="entry name" value="CCA TRNA NUCLEOTIDYLTRANSFERASE, MITOCHONDRIAL"/>
    <property type="match status" value="1"/>
</dbReference>
<dbReference type="SUPFAM" id="SSF81301">
    <property type="entry name" value="Nucleotidyltransferase"/>
    <property type="match status" value="1"/>
</dbReference>
<keyword evidence="3" id="KW-0547">Nucleotide-binding</keyword>
<dbReference type="GO" id="GO:0001680">
    <property type="term" value="P:tRNA 3'-terminal CCA addition"/>
    <property type="evidence" value="ECO:0007669"/>
    <property type="project" value="TreeGrafter"/>
</dbReference>
<organism evidence="8">
    <name type="scientific">Tetraselmis sp. GSL018</name>
    <dbReference type="NCBI Taxonomy" id="582737"/>
    <lineage>
        <taxon>Eukaryota</taxon>
        <taxon>Viridiplantae</taxon>
        <taxon>Chlorophyta</taxon>
        <taxon>core chlorophytes</taxon>
        <taxon>Chlorodendrophyceae</taxon>
        <taxon>Chlorodendrales</taxon>
        <taxon>Chlorodendraceae</taxon>
        <taxon>Tetraselmis</taxon>
    </lineage>
</organism>
<dbReference type="InterPro" id="IPR002646">
    <property type="entry name" value="PolA_pol_head_dom"/>
</dbReference>
<keyword evidence="4 5" id="KW-0694">RNA-binding</keyword>
<sequence length="557" mass="60576">MCSSNLLRCGTSLLYRSHRVTKPFTPTKSASLSACQRGGVLSCKMSKSAVPASFSLTVSEKQIFDTLIRATQKAGIDTTLRCAGGWVRDKLLGKSSDDIDIALDNLLGKEFAEKVNEYLSSEGKEIHTVGVIQCNPDQSKHLETARMKVCDVWLDLVNLRSETYADGSRIPEMTFGTPEQDAYRRDFTINALFYNINDGTVEDLTLRGLDDLRDGIIRTPLDPMETFTDDPLRVLRAVRFASRFGFELESELVKAASSQQVREELVAKVSRERVGTELDGMLNGPNPLAAAQILQQLRLFPAVFLAPEAQQAKLGPDYGAACVAAMARMEAVLASPETKVQLGPEEMRLCRLAALLLPLRDVEVPKAKGKGGKHSASLPAFILRESLKRRAKDGEALALMHKEAGELLALWPQLCLDGEIPAPTRTALGQSIRRLKELWPAAVLLAPLLRAPEATSLGVDPSPATAQTEGFADPSADDVREHIECSNGLQSAIRACGLEKAYTFKPLLDGKEVMKLLGLTSGGPMLGEAMAKMMDWQLANPGGSAEECKAVLLANRE</sequence>
<evidence type="ECO:0000256" key="2">
    <source>
        <dbReference type="ARBA" id="ARBA00022679"/>
    </source>
</evidence>
<dbReference type="AlphaFoldDB" id="A0A061S377"/>
<dbReference type="EMBL" id="GBEZ01008292">
    <property type="protein sequence ID" value="JAC77241.1"/>
    <property type="molecule type" value="Transcribed_RNA"/>
</dbReference>
<keyword evidence="2 5" id="KW-0808">Transferase</keyword>
<dbReference type="GO" id="GO:0052927">
    <property type="term" value="F:CC tRNA cytidylyltransferase activity"/>
    <property type="evidence" value="ECO:0007669"/>
    <property type="project" value="TreeGrafter"/>
</dbReference>
<evidence type="ECO:0000256" key="4">
    <source>
        <dbReference type="ARBA" id="ARBA00022884"/>
    </source>
</evidence>
<reference evidence="8" key="1">
    <citation type="submission" date="2014-05" db="EMBL/GenBank/DDBJ databases">
        <title>The transcriptome of the halophilic microalga Tetraselmis sp. GSL018 isolated from the Great Salt Lake, Utah.</title>
        <authorList>
            <person name="Jinkerson R.E."/>
            <person name="D'Adamo S."/>
            <person name="Posewitz M.C."/>
        </authorList>
    </citation>
    <scope>NUCLEOTIDE SEQUENCE</scope>
    <source>
        <strain evidence="8">GSL018</strain>
    </source>
</reference>
<dbReference type="SUPFAM" id="SSF81891">
    <property type="entry name" value="Poly A polymerase C-terminal region-like"/>
    <property type="match status" value="1"/>
</dbReference>
<proteinExistence type="inferred from homology"/>
<comment type="similarity">
    <text evidence="1 5">Belongs to the tRNA nucleotidyltransferase/poly(A) polymerase family.</text>
</comment>
<dbReference type="Gene3D" id="1.10.3090.10">
    <property type="entry name" value="cca-adding enzyme, domain 2"/>
    <property type="match status" value="1"/>
</dbReference>
<evidence type="ECO:0000256" key="3">
    <source>
        <dbReference type="ARBA" id="ARBA00022741"/>
    </source>
</evidence>
<feature type="domain" description="Poly A polymerase head" evidence="6">
    <location>
        <begin position="81"/>
        <end position="218"/>
    </location>
</feature>
<dbReference type="GO" id="GO:0005739">
    <property type="term" value="C:mitochondrion"/>
    <property type="evidence" value="ECO:0007669"/>
    <property type="project" value="UniProtKB-ARBA"/>
</dbReference>
<gene>
    <name evidence="8" type="primary">CCA</name>
    <name evidence="8" type="ORF">TSPGSL018_18206</name>
</gene>
<evidence type="ECO:0000313" key="8">
    <source>
        <dbReference type="EMBL" id="JAC77241.1"/>
    </source>
</evidence>
<dbReference type="InterPro" id="IPR032828">
    <property type="entry name" value="PolyA_RNA-bd"/>
</dbReference>
<dbReference type="FunFam" id="3.30.460.10:FF:000019">
    <property type="entry name" value="tRNA nucleotidyltransferase cca2"/>
    <property type="match status" value="1"/>
</dbReference>
<evidence type="ECO:0000259" key="7">
    <source>
        <dbReference type="Pfam" id="PF12627"/>
    </source>
</evidence>
<dbReference type="Pfam" id="PF12627">
    <property type="entry name" value="PolyA_pol_RNAbd"/>
    <property type="match status" value="1"/>
</dbReference>
<feature type="domain" description="tRNA nucleotidyltransferase/poly(A) polymerase RNA and SrmB- binding" evidence="7">
    <location>
        <begin position="245"/>
        <end position="309"/>
    </location>
</feature>
<dbReference type="GO" id="GO:0000166">
    <property type="term" value="F:nucleotide binding"/>
    <property type="evidence" value="ECO:0007669"/>
    <property type="project" value="UniProtKB-KW"/>
</dbReference>
<evidence type="ECO:0000259" key="6">
    <source>
        <dbReference type="Pfam" id="PF01743"/>
    </source>
</evidence>
<accession>A0A061S377</accession>
<dbReference type="Pfam" id="PF01743">
    <property type="entry name" value="PolyA_pol"/>
    <property type="match status" value="1"/>
</dbReference>
<dbReference type="GO" id="GO:0052929">
    <property type="term" value="F:ATP:3'-cytidine-cytidine-tRNA adenylyltransferase activity"/>
    <property type="evidence" value="ECO:0007669"/>
    <property type="project" value="TreeGrafter"/>
</dbReference>
<protein>
    <submittedName>
        <fullName evidence="8">tRNA nucleotidyltransferase (CCA-adding enzyme)</fullName>
    </submittedName>
</protein>
<evidence type="ECO:0000256" key="1">
    <source>
        <dbReference type="ARBA" id="ARBA00007265"/>
    </source>
</evidence>
<dbReference type="Gene3D" id="3.30.460.10">
    <property type="entry name" value="Beta Polymerase, domain 2"/>
    <property type="match status" value="1"/>
</dbReference>
<dbReference type="CDD" id="cd05398">
    <property type="entry name" value="NT_ClassII-CCAase"/>
    <property type="match status" value="1"/>
</dbReference>
<dbReference type="InterPro" id="IPR043519">
    <property type="entry name" value="NT_sf"/>
</dbReference>